<accession>A0A1I2MCS9</accession>
<organism evidence="1 2">
    <name type="scientific">Sunxiuqinia elliptica</name>
    <dbReference type="NCBI Taxonomy" id="655355"/>
    <lineage>
        <taxon>Bacteria</taxon>
        <taxon>Pseudomonadati</taxon>
        <taxon>Bacteroidota</taxon>
        <taxon>Bacteroidia</taxon>
        <taxon>Marinilabiliales</taxon>
        <taxon>Prolixibacteraceae</taxon>
        <taxon>Sunxiuqinia</taxon>
    </lineage>
</organism>
<evidence type="ECO:0008006" key="3">
    <source>
        <dbReference type="Google" id="ProtNLM"/>
    </source>
</evidence>
<dbReference type="STRING" id="655355.SAMN05216283_1203"/>
<protein>
    <recommendedName>
        <fullName evidence="3">Glycosyl hydrolase family 43</fullName>
    </recommendedName>
</protein>
<dbReference type="Gene3D" id="2.115.10.20">
    <property type="entry name" value="Glycosyl hydrolase domain, family 43"/>
    <property type="match status" value="1"/>
</dbReference>
<dbReference type="CDD" id="cd08994">
    <property type="entry name" value="GH43_62_32_68_117_130-like"/>
    <property type="match status" value="1"/>
</dbReference>
<sequence length="357" mass="41080">MKIIVFFFTALLLTACSSKPESENVFYQHWDKSSQEGAFKMPDWIVWGGSVIKAKDDKYYMFASRWPKHLTMRSWVTNSEIVLAVADRPEGPYTFKQVVLPARGNQYWDGMATHNPNIQYHNGKYILFYTGVNYDFDQPTDSVPSREMYERAWNNKRIGVAVADSPMGPWKRMDYPVIEPRPGMWDGAITSNPAPVIHDDESVLLIYKSAPVPYPERNKNRTMRFGVAKASHYLGPYERVAHNNQIKISPIDTDVEDPYIWYDKDRYFMLSKCMNKMITGESGSGFIAYSFDGVEWLTPEEPAAYSKTVTMLDGTVEKMQKLERPQVLLQNGNPTHVFFACINSKNEIFNIVRPLVD</sequence>
<dbReference type="InterPro" id="IPR023296">
    <property type="entry name" value="Glyco_hydro_beta-prop_sf"/>
</dbReference>
<proteinExistence type="predicted"/>
<gene>
    <name evidence="1" type="ORF">SAMN05216283_1203</name>
</gene>
<name>A0A1I2MCS9_9BACT</name>
<dbReference type="PROSITE" id="PS51257">
    <property type="entry name" value="PROKAR_LIPOPROTEIN"/>
    <property type="match status" value="1"/>
</dbReference>
<dbReference type="EMBL" id="FONW01000020">
    <property type="protein sequence ID" value="SFF89294.1"/>
    <property type="molecule type" value="Genomic_DNA"/>
</dbReference>
<evidence type="ECO:0000313" key="2">
    <source>
        <dbReference type="Proteomes" id="UP000198964"/>
    </source>
</evidence>
<dbReference type="Proteomes" id="UP000198964">
    <property type="component" value="Unassembled WGS sequence"/>
</dbReference>
<dbReference type="AlphaFoldDB" id="A0A1I2MCS9"/>
<dbReference type="SUPFAM" id="SSF75005">
    <property type="entry name" value="Arabinanase/levansucrase/invertase"/>
    <property type="match status" value="2"/>
</dbReference>
<evidence type="ECO:0000313" key="1">
    <source>
        <dbReference type="EMBL" id="SFF89294.1"/>
    </source>
</evidence>
<keyword evidence="2" id="KW-1185">Reference proteome</keyword>
<dbReference type="RefSeq" id="WP_093921743.1">
    <property type="nucleotide sequence ID" value="NZ_FONW01000020.1"/>
</dbReference>
<reference evidence="1 2" key="1">
    <citation type="submission" date="2016-10" db="EMBL/GenBank/DDBJ databases">
        <authorList>
            <person name="de Groot N.N."/>
        </authorList>
    </citation>
    <scope>NUCLEOTIDE SEQUENCE [LARGE SCALE GENOMIC DNA]</scope>
    <source>
        <strain evidence="1 2">CGMCC 1.9156</strain>
    </source>
</reference>